<dbReference type="Gene3D" id="3.90.1300.10">
    <property type="entry name" value="Amidase signature (AS) domain"/>
    <property type="match status" value="1"/>
</dbReference>
<dbReference type="InterPro" id="IPR036928">
    <property type="entry name" value="AS_sf"/>
</dbReference>
<dbReference type="PANTHER" id="PTHR43372">
    <property type="entry name" value="FATTY-ACID AMIDE HYDROLASE"/>
    <property type="match status" value="1"/>
</dbReference>
<dbReference type="InterPro" id="IPR052739">
    <property type="entry name" value="FAAH2"/>
</dbReference>
<keyword evidence="4 5" id="KW-0378">Hydrolase</keyword>
<dbReference type="RefSeq" id="XP_052743465.1">
    <property type="nucleotide sequence ID" value="XM_052887505.1"/>
</dbReference>
<dbReference type="InterPro" id="IPR023631">
    <property type="entry name" value="Amidase_dom"/>
</dbReference>
<evidence type="ECO:0000256" key="1">
    <source>
        <dbReference type="SAM" id="MobiDB-lite"/>
    </source>
</evidence>
<name>A0ABM3LWM6_BICAN</name>
<gene>
    <name evidence="4 5 6 7" type="primary">LOC112049232</name>
</gene>
<evidence type="ECO:0000259" key="2">
    <source>
        <dbReference type="Pfam" id="PF01425"/>
    </source>
</evidence>
<feature type="region of interest" description="Disordered" evidence="1">
    <location>
        <begin position="1"/>
        <end position="21"/>
    </location>
</feature>
<proteinExistence type="predicted"/>
<dbReference type="RefSeq" id="XP_052743462.1">
    <property type="nucleotide sequence ID" value="XM_052887502.1"/>
</dbReference>
<keyword evidence="3" id="KW-1185">Reference proteome</keyword>
<accession>A0ABM3LWM6</accession>
<organism evidence="3 4">
    <name type="scientific">Bicyclus anynana</name>
    <name type="common">Squinting bush brown butterfly</name>
    <dbReference type="NCBI Taxonomy" id="110368"/>
    <lineage>
        <taxon>Eukaryota</taxon>
        <taxon>Metazoa</taxon>
        <taxon>Ecdysozoa</taxon>
        <taxon>Arthropoda</taxon>
        <taxon>Hexapoda</taxon>
        <taxon>Insecta</taxon>
        <taxon>Pterygota</taxon>
        <taxon>Neoptera</taxon>
        <taxon>Endopterygota</taxon>
        <taxon>Lepidoptera</taxon>
        <taxon>Glossata</taxon>
        <taxon>Ditrysia</taxon>
        <taxon>Papilionoidea</taxon>
        <taxon>Nymphalidae</taxon>
        <taxon>Satyrinae</taxon>
        <taxon>Satyrini</taxon>
        <taxon>Mycalesina</taxon>
        <taxon>Bicyclus</taxon>
    </lineage>
</organism>
<dbReference type="PANTHER" id="PTHR43372:SF1">
    <property type="entry name" value="LD38433P"/>
    <property type="match status" value="1"/>
</dbReference>
<dbReference type="Pfam" id="PF01425">
    <property type="entry name" value="Amidase"/>
    <property type="match status" value="1"/>
</dbReference>
<dbReference type="GO" id="GO:0016787">
    <property type="term" value="F:hydrolase activity"/>
    <property type="evidence" value="ECO:0007669"/>
    <property type="project" value="UniProtKB-KW"/>
</dbReference>
<evidence type="ECO:0000313" key="5">
    <source>
        <dbReference type="RefSeq" id="XP_052743463.1"/>
    </source>
</evidence>
<dbReference type="RefSeq" id="XP_052743464.1">
    <property type="nucleotide sequence ID" value="XM_052887504.1"/>
</dbReference>
<feature type="domain" description="Amidase" evidence="2">
    <location>
        <begin position="96"/>
        <end position="529"/>
    </location>
</feature>
<dbReference type="Proteomes" id="UP001652582">
    <property type="component" value="Chromosome 19"/>
</dbReference>
<dbReference type="SUPFAM" id="SSF75304">
    <property type="entry name" value="Amidase signature (AS) enzymes"/>
    <property type="match status" value="1"/>
</dbReference>
<dbReference type="GeneID" id="112049232"/>
<dbReference type="RefSeq" id="XP_052743463.1">
    <property type="nucleotide sequence ID" value="XM_052887503.1"/>
</dbReference>
<sequence length="551" mass="60901">MSREKVSRDRETKKEKSHRRKSKTNRICKEVVINLLKKLYFFLRLCFDTVVDYIFAMYWESTHQSLPDLDKKHAMLRKSAVALAKEIKNKELKSEELVTACIERIKLVNPVLNAVTDERYEDALKEAREVDKLIEAGLSEEDSKKPFLGVPFTAKESHAVKGMLHTLGILSRKHIRADEDAECVRLLRVAGAIPVAVTNVPEINKWQESRNNVFGQTNNPYHTGRTPGGSSGGEAALSAALACPIALCSDIGGSTRMPAFYCGLYALNPTAGHTSLKGSALRSGKDPTMASIGFLSRHCEDLIPLTKVVAADKAHLLDLDRQVHVKDLKFYYVESVNDLRVSPVCSDLKKAMKKVIYRLSSQAENTEQAPKPYYHEGFNHSFALWRHAMTKEADSFPKLLANNEGEVNGLVELAKKLVGASQFTLAAIFKCLDEQVLPPVPAAWADRLTQQLKDDLLETLGSDGVLLFPSAPAPAPYHCEAFLRPFNFAFWGVFNALKFPAAQVPLGLNADGLPLGLQVVAAPQHDALCVAVAEHLGAMFQGYVPPCRVPE</sequence>
<protein>
    <submittedName>
        <fullName evidence="4 5">Fatty-acid amide hydrolase 2</fullName>
    </submittedName>
</protein>
<feature type="compositionally biased region" description="Basic and acidic residues" evidence="1">
    <location>
        <begin position="1"/>
        <end position="14"/>
    </location>
</feature>
<evidence type="ECO:0000313" key="4">
    <source>
        <dbReference type="RefSeq" id="XP_052743462.1"/>
    </source>
</evidence>
<evidence type="ECO:0000313" key="7">
    <source>
        <dbReference type="RefSeq" id="XP_052743465.1"/>
    </source>
</evidence>
<reference evidence="4 5" key="1">
    <citation type="submission" date="2025-05" db="UniProtKB">
        <authorList>
            <consortium name="RefSeq"/>
        </authorList>
    </citation>
    <scope>IDENTIFICATION</scope>
</reference>
<evidence type="ECO:0000313" key="3">
    <source>
        <dbReference type="Proteomes" id="UP001652582"/>
    </source>
</evidence>
<evidence type="ECO:0000313" key="6">
    <source>
        <dbReference type="RefSeq" id="XP_052743464.1"/>
    </source>
</evidence>